<accession>X0TK08</accession>
<name>X0TK08_9ZZZZ</name>
<reference evidence="1" key="1">
    <citation type="journal article" date="2014" name="Front. Microbiol.">
        <title>High frequency of phylogenetically diverse reductive dehalogenase-homologous genes in deep subseafloor sedimentary metagenomes.</title>
        <authorList>
            <person name="Kawai M."/>
            <person name="Futagami T."/>
            <person name="Toyoda A."/>
            <person name="Takaki Y."/>
            <person name="Nishi S."/>
            <person name="Hori S."/>
            <person name="Arai W."/>
            <person name="Tsubouchi T."/>
            <person name="Morono Y."/>
            <person name="Uchiyama I."/>
            <person name="Ito T."/>
            <person name="Fujiyama A."/>
            <person name="Inagaki F."/>
            <person name="Takami H."/>
        </authorList>
    </citation>
    <scope>NUCLEOTIDE SEQUENCE</scope>
    <source>
        <strain evidence="1">Expedition CK06-06</strain>
    </source>
</reference>
<feature type="non-terminal residue" evidence="1">
    <location>
        <position position="346"/>
    </location>
</feature>
<proteinExistence type="predicted"/>
<gene>
    <name evidence="1" type="ORF">S01H1_08432</name>
</gene>
<evidence type="ECO:0008006" key="2">
    <source>
        <dbReference type="Google" id="ProtNLM"/>
    </source>
</evidence>
<evidence type="ECO:0000313" key="1">
    <source>
        <dbReference type="EMBL" id="GAF76430.1"/>
    </source>
</evidence>
<dbReference type="AlphaFoldDB" id="X0TK08"/>
<organism evidence="1">
    <name type="scientific">marine sediment metagenome</name>
    <dbReference type="NCBI Taxonomy" id="412755"/>
    <lineage>
        <taxon>unclassified sequences</taxon>
        <taxon>metagenomes</taxon>
        <taxon>ecological metagenomes</taxon>
    </lineage>
</organism>
<dbReference type="PANTHER" id="PTHR42754:SF1">
    <property type="entry name" value="LIPOPROTEIN"/>
    <property type="match status" value="1"/>
</dbReference>
<sequence length="346" mass="40174">MQKSKLLVLTILTFVLLAYFNQNFHVDLRVEHSGNISINTADNNSWATIIHENRILNSKLKVINSSIYVVGYLEGYTTYITKYNSSGVKLWEYTWKRSDQTTPFDFIIDSDNYLYIAGRIYNPSNYSRGIFLLKINASGHLTWSKIINSSTYCNQILITLDLNNDLYISGHESYYDSGTVDSIFLLKFNDSGDILWNSDLDINETDPSIIEMHIDSGNNLILYVGTFFSSQYLIKYNSSGSTMWYKEWGEDDTSGRSKVISGDDIIITGFTYYQNNHTADVWIMKINSSGFTINKTKMGNYEDGWWFWEESLWYYDDFNNTYFLMGYYMDGPILFKINTNLKVAWN</sequence>
<comment type="caution">
    <text evidence="1">The sequence shown here is derived from an EMBL/GenBank/DDBJ whole genome shotgun (WGS) entry which is preliminary data.</text>
</comment>
<dbReference type="EMBL" id="BARS01004326">
    <property type="protein sequence ID" value="GAF76430.1"/>
    <property type="molecule type" value="Genomic_DNA"/>
</dbReference>
<protein>
    <recommendedName>
        <fullName evidence="2">Bulb-type lectin domain-containing protein</fullName>
    </recommendedName>
</protein>
<dbReference type="PANTHER" id="PTHR42754">
    <property type="entry name" value="ENDOGLUCANASE"/>
    <property type="match status" value="1"/>
</dbReference>